<comment type="caution">
    <text evidence="2">The sequence shown here is derived from an EMBL/GenBank/DDBJ whole genome shotgun (WGS) entry which is preliminary data.</text>
</comment>
<feature type="domain" description="DUF5666" evidence="1">
    <location>
        <begin position="77"/>
        <end position="135"/>
    </location>
</feature>
<sequence>MTGGCALAGAVETIDVNGHAVRVDAQTQVVVDDAVLPSGSALPDKPGLRVEARYAATAAPLGVPAAATVVFSYAVRGPVTSVVPLRVLGQEVTVTADTRLTGVPGGAIGNVALGDHLDVSGYVDANASLLASFVEYLPTPTPRWLLSGYVDAANGDEISIGPQRVSVAGVTPIDCGGSVAAGQYVQIRADAIPGFDAASVLDSVTRLACATPMPVGTPGALGALTGLVGVVDASSFTFGPYTVSYDASTEFRYGSAEDLVAGAAIEVDGVFGAGGAFAAQGIQFDAPMIRLEGPVDPADVQAGADGTVTLLGNTVRRAAQLRDEDGIYASGIGQPAQVELRGYLDRVGQRWATRARLRGAPDPADARAGGPVESVARPLMSVLGLTLDATGATFEDPAGNAIDADAFFAGAVPGALVEQSGAWNGVDTLAGGVVALIAPLDPPPADAPRMLVVGTLRAGDALFADGFD</sequence>
<dbReference type="Pfam" id="PF18914">
    <property type="entry name" value="DUF5666"/>
    <property type="match status" value="2"/>
</dbReference>
<gene>
    <name evidence="2" type="ORF">FHW12_002003</name>
</gene>
<proteinExistence type="predicted"/>
<evidence type="ECO:0000313" key="2">
    <source>
        <dbReference type="EMBL" id="MBA8887789.1"/>
    </source>
</evidence>
<dbReference type="EMBL" id="JACGXL010000002">
    <property type="protein sequence ID" value="MBA8887789.1"/>
    <property type="molecule type" value="Genomic_DNA"/>
</dbReference>
<protein>
    <recommendedName>
        <fullName evidence="1">DUF5666 domain-containing protein</fullName>
    </recommendedName>
</protein>
<reference evidence="2 3" key="1">
    <citation type="submission" date="2020-07" db="EMBL/GenBank/DDBJ databases">
        <title>Genomic Encyclopedia of Type Strains, Phase IV (KMG-V): Genome sequencing to study the core and pangenomes of soil and plant-associated prokaryotes.</title>
        <authorList>
            <person name="Whitman W."/>
        </authorList>
    </citation>
    <scope>NUCLEOTIDE SEQUENCE [LARGE SCALE GENOMIC DNA]</scope>
    <source>
        <strain evidence="2 3">RH2WT43</strain>
    </source>
</reference>
<organism evidence="2 3">
    <name type="scientific">Dokdonella fugitiva</name>
    <dbReference type="NCBI Taxonomy" id="328517"/>
    <lineage>
        <taxon>Bacteria</taxon>
        <taxon>Pseudomonadati</taxon>
        <taxon>Pseudomonadota</taxon>
        <taxon>Gammaproteobacteria</taxon>
        <taxon>Lysobacterales</taxon>
        <taxon>Rhodanobacteraceae</taxon>
        <taxon>Dokdonella</taxon>
    </lineage>
</organism>
<evidence type="ECO:0000259" key="1">
    <source>
        <dbReference type="Pfam" id="PF18914"/>
    </source>
</evidence>
<evidence type="ECO:0000313" key="3">
    <source>
        <dbReference type="Proteomes" id="UP000550401"/>
    </source>
</evidence>
<dbReference type="RefSeq" id="WP_182530826.1">
    <property type="nucleotide sequence ID" value="NZ_JACGXL010000002.1"/>
</dbReference>
<accession>A0A839F1P2</accession>
<dbReference type="Proteomes" id="UP000550401">
    <property type="component" value="Unassembled WGS sequence"/>
</dbReference>
<keyword evidence="3" id="KW-1185">Reference proteome</keyword>
<dbReference type="InterPro" id="IPR043724">
    <property type="entry name" value="DUF5666"/>
</dbReference>
<name>A0A839F1P2_9GAMM</name>
<feature type="domain" description="DUF5666" evidence="1">
    <location>
        <begin position="226"/>
        <end position="282"/>
    </location>
</feature>
<dbReference type="AlphaFoldDB" id="A0A839F1P2"/>